<feature type="domain" description="DUF7923" evidence="2">
    <location>
        <begin position="55"/>
        <end position="241"/>
    </location>
</feature>
<dbReference type="RefSeq" id="XP_028466277.1">
    <property type="nucleotide sequence ID" value="XM_028611873.1"/>
</dbReference>
<feature type="compositionally biased region" description="Pro residues" evidence="1">
    <location>
        <begin position="302"/>
        <end position="317"/>
    </location>
</feature>
<dbReference type="AlphaFoldDB" id="A0A3N2PVD8"/>
<dbReference type="InterPro" id="IPR057683">
    <property type="entry name" value="DUF7923"/>
</dbReference>
<reference evidence="5 6" key="1">
    <citation type="journal article" date="2018" name="Mol. Ecol.">
        <title>The obligate alkalophilic soda-lake fungus Sodiomyces alkalinus has shifted to a protein diet.</title>
        <authorList>
            <person name="Grum-Grzhimaylo A.A."/>
            <person name="Falkoski D.L."/>
            <person name="van den Heuvel J."/>
            <person name="Valero-Jimenez C.A."/>
            <person name="Min B."/>
            <person name="Choi I.G."/>
            <person name="Lipzen A."/>
            <person name="Daum C.G."/>
            <person name="Aanen D.K."/>
            <person name="Tsang A."/>
            <person name="Henrissat B."/>
            <person name="Bilanenko E.N."/>
            <person name="de Vries R.P."/>
            <person name="van Kan J.A.L."/>
            <person name="Grigoriev I.V."/>
            <person name="Debets A.J.M."/>
        </authorList>
    </citation>
    <scope>NUCLEOTIDE SEQUENCE [LARGE SCALE GENOMIC DNA]</scope>
    <source>
        <strain evidence="5 6">F11</strain>
    </source>
</reference>
<evidence type="ECO:0008006" key="7">
    <source>
        <dbReference type="Google" id="ProtNLM"/>
    </source>
</evidence>
<evidence type="ECO:0000259" key="2">
    <source>
        <dbReference type="Pfam" id="PF25540"/>
    </source>
</evidence>
<dbReference type="Pfam" id="PF25540">
    <property type="entry name" value="DUF7923"/>
    <property type="match status" value="1"/>
</dbReference>
<evidence type="ECO:0000313" key="5">
    <source>
        <dbReference type="EMBL" id="ROT38471.1"/>
    </source>
</evidence>
<sequence>MLTPLQELISQYENLKKAYADKCADYNNEVESRRMWQSKASIAMEEKMAITRATESNPFVYAIIDGDGAIFNDNLLAKGAEGGAEAAYLLQTAIKSYIKDAYPQTNTGDWTIIVQVILNLDGLAKKLHACGIIPNTPEKPTLAGFARAFGRSQPLFSFIDVGGGKESADHKIREMMRLMVRVSQCKHVFFGPCSDNGYLPVLEPYKRDDDVFHRFTLLETVPAQPGFLDLGFNTASFPTVFRSDLLPSRPLVQALPPASISSSVNGIDKALQRSHPHSLPHPLPPAAAAPSPSPAPSQLSLPGPPKTPKPSQVPAPSEPSGDQQASPVTATATTTTSSSAGGSWSTITRIIPSANPKAIDIRPTKKAPRKYYLLNADSERIDEPLPRIDPNAERKFKDMMADNGTNFCNNHYLLGGCDTPGCTYYHGEKLPPAVLLVLKQKVRGIPCEMKSACDNVDCIYAHHCRWARNCPMSSCRFSFSHNMDTTPRIKIFNDNTVQHIGPNK</sequence>
<evidence type="ECO:0000313" key="6">
    <source>
        <dbReference type="Proteomes" id="UP000272025"/>
    </source>
</evidence>
<evidence type="ECO:0000259" key="3">
    <source>
        <dbReference type="Pfam" id="PF25542"/>
    </source>
</evidence>
<feature type="compositionally biased region" description="Low complexity" evidence="1">
    <location>
        <begin position="329"/>
        <end position="344"/>
    </location>
</feature>
<feature type="compositionally biased region" description="Pro residues" evidence="1">
    <location>
        <begin position="279"/>
        <end position="295"/>
    </location>
</feature>
<dbReference type="EMBL" id="ML119055">
    <property type="protein sequence ID" value="ROT38471.1"/>
    <property type="molecule type" value="Genomic_DNA"/>
</dbReference>
<organism evidence="5 6">
    <name type="scientific">Sodiomyces alkalinus (strain CBS 110278 / VKM F-3762 / F11)</name>
    <name type="common">Alkaliphilic filamentous fungus</name>
    <dbReference type="NCBI Taxonomy" id="1314773"/>
    <lineage>
        <taxon>Eukaryota</taxon>
        <taxon>Fungi</taxon>
        <taxon>Dikarya</taxon>
        <taxon>Ascomycota</taxon>
        <taxon>Pezizomycotina</taxon>
        <taxon>Sordariomycetes</taxon>
        <taxon>Hypocreomycetidae</taxon>
        <taxon>Glomerellales</taxon>
        <taxon>Plectosphaerellaceae</taxon>
        <taxon>Sodiomyces</taxon>
    </lineage>
</organism>
<dbReference type="STRING" id="1314773.A0A3N2PVD8"/>
<feature type="domain" description="Tandem CCCH zinc finger" evidence="4">
    <location>
        <begin position="437"/>
        <end position="486"/>
    </location>
</feature>
<dbReference type="InterPro" id="IPR057654">
    <property type="entry name" value="Znf-CCCH_tandem"/>
</dbReference>
<dbReference type="PANTHER" id="PTHR37543:SF1">
    <property type="entry name" value="CCCH ZINC FINGER DNA BINDING PROTEIN (AFU_ORTHOLOGUE AFUA_5G12760)"/>
    <property type="match status" value="1"/>
</dbReference>
<accession>A0A3N2PVD8</accession>
<dbReference type="Pfam" id="PF25543">
    <property type="entry name" value="zf-CCCH_tandem"/>
    <property type="match status" value="1"/>
</dbReference>
<dbReference type="Pfam" id="PF25542">
    <property type="entry name" value="zf-CCCH_12"/>
    <property type="match status" value="1"/>
</dbReference>
<name>A0A3N2PVD8_SODAK</name>
<evidence type="ECO:0000259" key="4">
    <source>
        <dbReference type="Pfam" id="PF25543"/>
    </source>
</evidence>
<feature type="domain" description="C3H1-type" evidence="3">
    <location>
        <begin position="403"/>
        <end position="429"/>
    </location>
</feature>
<dbReference type="GeneID" id="39580351"/>
<gene>
    <name evidence="5" type="ORF">SODALDRAFT_333058</name>
</gene>
<keyword evidence="6" id="KW-1185">Reference proteome</keyword>
<evidence type="ECO:0000256" key="1">
    <source>
        <dbReference type="SAM" id="MobiDB-lite"/>
    </source>
</evidence>
<feature type="region of interest" description="Disordered" evidence="1">
    <location>
        <begin position="271"/>
        <end position="344"/>
    </location>
</feature>
<dbReference type="Proteomes" id="UP000272025">
    <property type="component" value="Unassembled WGS sequence"/>
</dbReference>
<dbReference type="OrthoDB" id="2270193at2759"/>
<dbReference type="InterPro" id="IPR000571">
    <property type="entry name" value="Znf_CCCH"/>
</dbReference>
<proteinExistence type="predicted"/>
<dbReference type="PANTHER" id="PTHR37543">
    <property type="entry name" value="CCCH ZINC FINGER DNA BINDING PROTEIN (AFU_ORTHOLOGUE AFUA_5G12760)"/>
    <property type="match status" value="1"/>
</dbReference>
<protein>
    <recommendedName>
        <fullName evidence="7">C3H1-type domain-containing protein</fullName>
    </recommendedName>
</protein>